<evidence type="ECO:0000256" key="1">
    <source>
        <dbReference type="ARBA" id="ARBA00008894"/>
    </source>
</evidence>
<evidence type="ECO:0000313" key="8">
    <source>
        <dbReference type="Proteomes" id="UP000275267"/>
    </source>
</evidence>
<keyword evidence="5" id="KW-0611">Plant defense</keyword>
<evidence type="ECO:0000313" key="7">
    <source>
        <dbReference type="EMBL" id="RLM70334.1"/>
    </source>
</evidence>
<keyword evidence="3" id="KW-0677">Repeat</keyword>
<sequence length="311" mass="34422">MEATVVSLGKAMLDGALGYAKSATVEEMAQQLDLERDVTFVTDEMEIMQSFLMTAVDGHQHQRDDKLLTTWVKQVRDVAYNVEDNLVDFAIQAEREKTPRLGCVPRRNLCDRRRIANEVKELRANKGPLELLSALSNRNERYRLIKDGAAGGSKLAGSSLTAEQGGIAAAATAAMFGVDHEKAKVDLLQLVSSEEVDLRVIAVWGTTGDLGKMSEICKVVDDPNVRAMFGCHAWLRLTTTHPFDPKEFLRSMVRQFCEKSYQVEHEEDTMVGQHGGGTVGGDVMLRMEKMGQSDLVREFSARVSSNRPTAT</sequence>
<evidence type="ECO:0000256" key="5">
    <source>
        <dbReference type="ARBA" id="ARBA00022821"/>
    </source>
</evidence>
<keyword evidence="8" id="KW-1185">Reference proteome</keyword>
<dbReference type="GO" id="GO:0006952">
    <property type="term" value="P:defense response"/>
    <property type="evidence" value="ECO:0007669"/>
    <property type="project" value="UniProtKB-KW"/>
</dbReference>
<reference evidence="8" key="1">
    <citation type="journal article" date="2019" name="Nat. Commun.">
        <title>The genome of broomcorn millet.</title>
        <authorList>
            <person name="Zou C."/>
            <person name="Miki D."/>
            <person name="Li D."/>
            <person name="Tang Q."/>
            <person name="Xiao L."/>
            <person name="Rajput S."/>
            <person name="Deng P."/>
            <person name="Jia W."/>
            <person name="Huang R."/>
            <person name="Zhang M."/>
            <person name="Sun Y."/>
            <person name="Hu J."/>
            <person name="Fu X."/>
            <person name="Schnable P.S."/>
            <person name="Li F."/>
            <person name="Zhang H."/>
            <person name="Feng B."/>
            <person name="Zhu X."/>
            <person name="Liu R."/>
            <person name="Schnable J.C."/>
            <person name="Zhu J.-K."/>
            <person name="Zhang H."/>
        </authorList>
    </citation>
    <scope>NUCLEOTIDE SEQUENCE [LARGE SCALE GENOMIC DNA]</scope>
</reference>
<dbReference type="PANTHER" id="PTHR19338">
    <property type="entry name" value="TRANSLOCASE OF INNER MITOCHONDRIAL MEMBRANE 13 HOMOLOG"/>
    <property type="match status" value="1"/>
</dbReference>
<dbReference type="STRING" id="4540.A0A3L6Q4F5"/>
<feature type="domain" description="Disease resistance N-terminal" evidence="6">
    <location>
        <begin position="17"/>
        <end position="103"/>
    </location>
</feature>
<dbReference type="EMBL" id="PQIB02000014">
    <property type="protein sequence ID" value="RLM70334.1"/>
    <property type="molecule type" value="Genomic_DNA"/>
</dbReference>
<comment type="similarity">
    <text evidence="1">Belongs to the disease resistance NB-LRR family.</text>
</comment>
<comment type="caution">
    <text evidence="7">The sequence shown here is derived from an EMBL/GenBank/DDBJ whole genome shotgun (WGS) entry which is preliminary data.</text>
</comment>
<dbReference type="Proteomes" id="UP000275267">
    <property type="component" value="Unassembled WGS sequence"/>
</dbReference>
<gene>
    <name evidence="7" type="ORF">C2845_PM17G03800</name>
</gene>
<evidence type="ECO:0000259" key="6">
    <source>
        <dbReference type="Pfam" id="PF18052"/>
    </source>
</evidence>
<dbReference type="InterPro" id="IPR041118">
    <property type="entry name" value="Rx_N"/>
</dbReference>
<keyword evidence="4" id="KW-0547">Nucleotide-binding</keyword>
<evidence type="ECO:0000256" key="4">
    <source>
        <dbReference type="ARBA" id="ARBA00022741"/>
    </source>
</evidence>
<dbReference type="InterPro" id="IPR038005">
    <property type="entry name" value="RX-like_CC"/>
</dbReference>
<protein>
    <submittedName>
        <fullName evidence="7">Disease resistance protein RPM1-like</fullName>
    </submittedName>
</protein>
<accession>A0A3L6Q4F5</accession>
<proteinExistence type="inferred from homology"/>
<dbReference type="AlphaFoldDB" id="A0A3L6Q4F5"/>
<dbReference type="PANTHER" id="PTHR19338:SF56">
    <property type="entry name" value="DISEASE RESISTANCE PROTEIN RPM1"/>
    <property type="match status" value="1"/>
</dbReference>
<dbReference type="Gene3D" id="1.20.5.4130">
    <property type="match status" value="1"/>
</dbReference>
<organism evidence="7 8">
    <name type="scientific">Panicum miliaceum</name>
    <name type="common">Proso millet</name>
    <name type="synonym">Broomcorn millet</name>
    <dbReference type="NCBI Taxonomy" id="4540"/>
    <lineage>
        <taxon>Eukaryota</taxon>
        <taxon>Viridiplantae</taxon>
        <taxon>Streptophyta</taxon>
        <taxon>Embryophyta</taxon>
        <taxon>Tracheophyta</taxon>
        <taxon>Spermatophyta</taxon>
        <taxon>Magnoliopsida</taxon>
        <taxon>Liliopsida</taxon>
        <taxon>Poales</taxon>
        <taxon>Poaceae</taxon>
        <taxon>PACMAD clade</taxon>
        <taxon>Panicoideae</taxon>
        <taxon>Panicodae</taxon>
        <taxon>Paniceae</taxon>
        <taxon>Panicinae</taxon>
        <taxon>Panicum</taxon>
        <taxon>Panicum sect. Panicum</taxon>
    </lineage>
</organism>
<dbReference type="GO" id="GO:0000166">
    <property type="term" value="F:nucleotide binding"/>
    <property type="evidence" value="ECO:0007669"/>
    <property type="project" value="UniProtKB-KW"/>
</dbReference>
<keyword evidence="2" id="KW-0433">Leucine-rich repeat</keyword>
<dbReference type="Pfam" id="PF18052">
    <property type="entry name" value="Rx_N"/>
    <property type="match status" value="1"/>
</dbReference>
<dbReference type="OrthoDB" id="671387at2759"/>
<evidence type="ECO:0000256" key="3">
    <source>
        <dbReference type="ARBA" id="ARBA00022737"/>
    </source>
</evidence>
<dbReference type="CDD" id="cd14798">
    <property type="entry name" value="RX-CC_like"/>
    <property type="match status" value="1"/>
</dbReference>
<evidence type="ECO:0000256" key="2">
    <source>
        <dbReference type="ARBA" id="ARBA00022614"/>
    </source>
</evidence>
<name>A0A3L6Q4F5_PANMI</name>